<evidence type="ECO:0000313" key="2">
    <source>
        <dbReference type="EMBL" id="GAG14294.1"/>
    </source>
</evidence>
<feature type="non-terminal residue" evidence="2">
    <location>
        <position position="1"/>
    </location>
</feature>
<feature type="region of interest" description="Disordered" evidence="1">
    <location>
        <begin position="16"/>
        <end position="59"/>
    </location>
</feature>
<proteinExistence type="predicted"/>
<feature type="compositionally biased region" description="Polar residues" evidence="1">
    <location>
        <begin position="16"/>
        <end position="27"/>
    </location>
</feature>
<name>X0V800_9ZZZZ</name>
<evidence type="ECO:0000256" key="1">
    <source>
        <dbReference type="SAM" id="MobiDB-lite"/>
    </source>
</evidence>
<reference evidence="2" key="1">
    <citation type="journal article" date="2014" name="Front. Microbiol.">
        <title>High frequency of phylogenetically diverse reductive dehalogenase-homologous genes in deep subseafloor sedimentary metagenomes.</title>
        <authorList>
            <person name="Kawai M."/>
            <person name="Futagami T."/>
            <person name="Toyoda A."/>
            <person name="Takaki Y."/>
            <person name="Nishi S."/>
            <person name="Hori S."/>
            <person name="Arai W."/>
            <person name="Tsubouchi T."/>
            <person name="Morono Y."/>
            <person name="Uchiyama I."/>
            <person name="Ito T."/>
            <person name="Fujiyama A."/>
            <person name="Inagaki F."/>
            <person name="Takami H."/>
        </authorList>
    </citation>
    <scope>NUCLEOTIDE SEQUENCE</scope>
    <source>
        <strain evidence="2">Expedition CK06-06</strain>
    </source>
</reference>
<comment type="caution">
    <text evidence="2">The sequence shown here is derived from an EMBL/GenBank/DDBJ whole genome shotgun (WGS) entry which is preliminary data.</text>
</comment>
<protein>
    <submittedName>
        <fullName evidence="2">Uncharacterized protein</fullName>
    </submittedName>
</protein>
<dbReference type="EMBL" id="BARS01037552">
    <property type="protein sequence ID" value="GAG14294.1"/>
    <property type="molecule type" value="Genomic_DNA"/>
</dbReference>
<organism evidence="2">
    <name type="scientific">marine sediment metagenome</name>
    <dbReference type="NCBI Taxonomy" id="412755"/>
    <lineage>
        <taxon>unclassified sequences</taxon>
        <taxon>metagenomes</taxon>
        <taxon>ecological metagenomes</taxon>
    </lineage>
</organism>
<accession>X0V800</accession>
<sequence>KRIMASVMMNTQLGETTGLQSASSTAQEKMFKDQLKAHQFRQEAPPVDENQQEPSWLVE</sequence>
<gene>
    <name evidence="2" type="ORF">S01H1_57575</name>
</gene>
<dbReference type="AlphaFoldDB" id="X0V800"/>